<keyword evidence="12" id="KW-0753">Steroid metabolism</keyword>
<feature type="transmembrane region" description="Helical" evidence="13">
    <location>
        <begin position="71"/>
        <end position="90"/>
    </location>
</feature>
<dbReference type="EMBL" id="AWGJ01000001">
    <property type="protein sequence ID" value="ODN84293.1"/>
    <property type="molecule type" value="Genomic_DNA"/>
</dbReference>
<evidence type="ECO:0000256" key="2">
    <source>
        <dbReference type="ARBA" id="ARBA00005377"/>
    </source>
</evidence>
<name>A0A1E3I6H0_9TREE</name>
<evidence type="ECO:0000256" key="11">
    <source>
        <dbReference type="ARBA" id="ARBA00023166"/>
    </source>
</evidence>
<proteinExistence type="inferred from homology"/>
<dbReference type="AlphaFoldDB" id="A0A1E3I6H0"/>
<dbReference type="InterPro" id="IPR005352">
    <property type="entry name" value="Erg28"/>
</dbReference>
<keyword evidence="9" id="KW-0443">Lipid metabolism</keyword>
<evidence type="ECO:0000256" key="4">
    <source>
        <dbReference type="ARBA" id="ARBA00022692"/>
    </source>
</evidence>
<evidence type="ECO:0000313" key="15">
    <source>
        <dbReference type="Proteomes" id="UP000094065"/>
    </source>
</evidence>
<comment type="subcellular location">
    <subcellularLocation>
        <location evidence="1">Endoplasmic reticulum membrane</location>
        <topology evidence="1">Multi-pass membrane protein</topology>
    </subcellularLocation>
</comment>
<gene>
    <name evidence="14" type="ORF">L202_00274</name>
</gene>
<keyword evidence="10 13" id="KW-0472">Membrane</keyword>
<dbReference type="GO" id="GO:0030674">
    <property type="term" value="F:protein-macromolecule adaptor activity"/>
    <property type="evidence" value="ECO:0007669"/>
    <property type="project" value="TreeGrafter"/>
</dbReference>
<dbReference type="PANTHER" id="PTHR15451">
    <property type="entry name" value="ERGOSTEROL BIOSYNTHETIC PROTEIN 28-RELATED"/>
    <property type="match status" value="1"/>
</dbReference>
<keyword evidence="15" id="KW-1185">Reference proteome</keyword>
<keyword evidence="4 13" id="KW-0812">Transmembrane</keyword>
<keyword evidence="5" id="KW-0256">Endoplasmic reticulum</keyword>
<comment type="similarity">
    <text evidence="2">Belongs to the ERG28 family.</text>
</comment>
<dbReference type="GO" id="GO:0016126">
    <property type="term" value="P:sterol biosynthetic process"/>
    <property type="evidence" value="ECO:0007669"/>
    <property type="project" value="UniProtKB-KW"/>
</dbReference>
<reference evidence="14 15" key="1">
    <citation type="submission" date="2016-06" db="EMBL/GenBank/DDBJ databases">
        <title>Evolution of pathogenesis and genome organization in the Tremellales.</title>
        <authorList>
            <person name="Cuomo C."/>
            <person name="Litvintseva A."/>
            <person name="Heitman J."/>
            <person name="Chen Y."/>
            <person name="Sun S."/>
            <person name="Springer D."/>
            <person name="Dromer F."/>
            <person name="Young S."/>
            <person name="Zeng Q."/>
            <person name="Chapman S."/>
            <person name="Gujja S."/>
            <person name="Saif S."/>
            <person name="Birren B."/>
        </authorList>
    </citation>
    <scope>NUCLEOTIDE SEQUENCE [LARGE SCALE GENOMIC DNA]</scope>
    <source>
        <strain evidence="14 15">CBS 6039</strain>
    </source>
</reference>
<evidence type="ECO:0000256" key="13">
    <source>
        <dbReference type="SAM" id="Phobius"/>
    </source>
</evidence>
<protein>
    <recommendedName>
        <fullName evidence="16">Ergosterol biosynthetic protein 28</fullName>
    </recommendedName>
</protein>
<keyword evidence="11" id="KW-1207">Sterol metabolism</keyword>
<evidence type="ECO:0008006" key="16">
    <source>
        <dbReference type="Google" id="ProtNLM"/>
    </source>
</evidence>
<dbReference type="STRING" id="1295533.A0A1E3I6H0"/>
<evidence type="ECO:0000256" key="9">
    <source>
        <dbReference type="ARBA" id="ARBA00023098"/>
    </source>
</evidence>
<comment type="caution">
    <text evidence="14">The sequence shown here is derived from an EMBL/GenBank/DDBJ whole genome shotgun (WGS) entry which is preliminary data.</text>
</comment>
<feature type="transmembrane region" description="Helical" evidence="13">
    <location>
        <begin position="96"/>
        <end position="117"/>
    </location>
</feature>
<evidence type="ECO:0000256" key="6">
    <source>
        <dbReference type="ARBA" id="ARBA00022955"/>
    </source>
</evidence>
<dbReference type="OrthoDB" id="6485510at2759"/>
<accession>A0A1E3I6H0</accession>
<dbReference type="GeneID" id="30151583"/>
<dbReference type="Proteomes" id="UP000094065">
    <property type="component" value="Unassembled WGS sequence"/>
</dbReference>
<evidence type="ECO:0000256" key="3">
    <source>
        <dbReference type="ARBA" id="ARBA00022516"/>
    </source>
</evidence>
<evidence type="ECO:0000256" key="8">
    <source>
        <dbReference type="ARBA" id="ARBA00023011"/>
    </source>
</evidence>
<dbReference type="PANTHER" id="PTHR15451:SF19">
    <property type="entry name" value="ERGOSTEROL BIOSYNTHETIC PROTEIN 28 HOMOLOG"/>
    <property type="match status" value="1"/>
</dbReference>
<evidence type="ECO:0000256" key="10">
    <source>
        <dbReference type="ARBA" id="ARBA00023136"/>
    </source>
</evidence>
<evidence type="ECO:0000256" key="12">
    <source>
        <dbReference type="ARBA" id="ARBA00023221"/>
    </source>
</evidence>
<sequence>MSCKSTPSSLCYILTPSAVLPVATAGYLPYWLLLTSVAGTYNAIQNYFVIWQSKEVYAGKADEMTFLAGRIFGAWTMLASLIRGLASYNIHEPGIYSLAIGTYALATFHFTTELLIFKSVKPNRASIGPLVVGWTGLIWTLTQREHYTQ</sequence>
<evidence type="ECO:0000256" key="5">
    <source>
        <dbReference type="ARBA" id="ARBA00022824"/>
    </source>
</evidence>
<keyword evidence="7 13" id="KW-1133">Transmembrane helix</keyword>
<dbReference type="RefSeq" id="XP_018998096.1">
    <property type="nucleotide sequence ID" value="XM_019133391.1"/>
</dbReference>
<keyword evidence="8" id="KW-0756">Sterol biosynthesis</keyword>
<evidence type="ECO:0000313" key="14">
    <source>
        <dbReference type="EMBL" id="ODN84293.1"/>
    </source>
</evidence>
<evidence type="ECO:0000256" key="7">
    <source>
        <dbReference type="ARBA" id="ARBA00022989"/>
    </source>
</evidence>
<dbReference type="GO" id="GO:0005789">
    <property type="term" value="C:endoplasmic reticulum membrane"/>
    <property type="evidence" value="ECO:0007669"/>
    <property type="project" value="UniProtKB-SubCell"/>
</dbReference>
<keyword evidence="3" id="KW-0444">Lipid biosynthesis</keyword>
<evidence type="ECO:0000256" key="1">
    <source>
        <dbReference type="ARBA" id="ARBA00004477"/>
    </source>
</evidence>
<organism evidence="14 15">
    <name type="scientific">Cryptococcus amylolentus CBS 6039</name>
    <dbReference type="NCBI Taxonomy" id="1295533"/>
    <lineage>
        <taxon>Eukaryota</taxon>
        <taxon>Fungi</taxon>
        <taxon>Dikarya</taxon>
        <taxon>Basidiomycota</taxon>
        <taxon>Agaricomycotina</taxon>
        <taxon>Tremellomycetes</taxon>
        <taxon>Tremellales</taxon>
        <taxon>Cryptococcaceae</taxon>
        <taxon>Cryptococcus</taxon>
    </lineage>
</organism>
<keyword evidence="6" id="KW-0752">Steroid biosynthesis</keyword>
<dbReference type="Pfam" id="PF03694">
    <property type="entry name" value="Erg28"/>
    <property type="match status" value="1"/>
</dbReference>